<proteinExistence type="predicted"/>
<dbReference type="EMBL" id="BART01025580">
    <property type="protein sequence ID" value="GAH02614.1"/>
    <property type="molecule type" value="Genomic_DNA"/>
</dbReference>
<organism evidence="1">
    <name type="scientific">marine sediment metagenome</name>
    <dbReference type="NCBI Taxonomy" id="412755"/>
    <lineage>
        <taxon>unclassified sequences</taxon>
        <taxon>metagenomes</taxon>
        <taxon>ecological metagenomes</taxon>
    </lineage>
</organism>
<comment type="caution">
    <text evidence="1">The sequence shown here is derived from an EMBL/GenBank/DDBJ whole genome shotgun (WGS) entry which is preliminary data.</text>
</comment>
<dbReference type="AlphaFoldDB" id="X1DC33"/>
<name>X1DC33_9ZZZZ</name>
<sequence>ERNKTDPEIGLFILNCARGIITKQNEKQIDLFI</sequence>
<protein>
    <submittedName>
        <fullName evidence="1">Uncharacterized protein</fullName>
    </submittedName>
</protein>
<accession>X1DC33</accession>
<feature type="non-terminal residue" evidence="1">
    <location>
        <position position="1"/>
    </location>
</feature>
<reference evidence="1" key="1">
    <citation type="journal article" date="2014" name="Front. Microbiol.">
        <title>High frequency of phylogenetically diverse reductive dehalogenase-homologous genes in deep subseafloor sedimentary metagenomes.</title>
        <authorList>
            <person name="Kawai M."/>
            <person name="Futagami T."/>
            <person name="Toyoda A."/>
            <person name="Takaki Y."/>
            <person name="Nishi S."/>
            <person name="Hori S."/>
            <person name="Arai W."/>
            <person name="Tsubouchi T."/>
            <person name="Morono Y."/>
            <person name="Uchiyama I."/>
            <person name="Ito T."/>
            <person name="Fujiyama A."/>
            <person name="Inagaki F."/>
            <person name="Takami H."/>
        </authorList>
    </citation>
    <scope>NUCLEOTIDE SEQUENCE</scope>
    <source>
        <strain evidence="1">Expedition CK06-06</strain>
    </source>
</reference>
<gene>
    <name evidence="1" type="ORF">S01H4_45882</name>
</gene>
<evidence type="ECO:0000313" key="1">
    <source>
        <dbReference type="EMBL" id="GAH02614.1"/>
    </source>
</evidence>